<dbReference type="Gene3D" id="1.10.1220.10">
    <property type="entry name" value="Met repressor-like"/>
    <property type="match status" value="1"/>
</dbReference>
<evidence type="ECO:0000313" key="2">
    <source>
        <dbReference type="EMBL" id="ATA55200.1"/>
    </source>
</evidence>
<dbReference type="Pfam" id="PF03869">
    <property type="entry name" value="Arc"/>
    <property type="match status" value="1"/>
</dbReference>
<reference evidence="2 3" key="1">
    <citation type="submission" date="2017-09" db="EMBL/GenBank/DDBJ databases">
        <title>The diverse metabolic capabilities of V. boronicumulans make it an excellent choice for continued studies on novel biodegradation.</title>
        <authorList>
            <person name="Sun S."/>
        </authorList>
    </citation>
    <scope>NUCLEOTIDE SEQUENCE [LARGE SCALE GENOMIC DNA]</scope>
    <source>
        <strain evidence="2 3">J1</strain>
    </source>
</reference>
<organism evidence="2 3">
    <name type="scientific">Variovorax boronicumulans</name>
    <dbReference type="NCBI Taxonomy" id="436515"/>
    <lineage>
        <taxon>Bacteria</taxon>
        <taxon>Pseudomonadati</taxon>
        <taxon>Pseudomonadota</taxon>
        <taxon>Betaproteobacteria</taxon>
        <taxon>Burkholderiales</taxon>
        <taxon>Comamonadaceae</taxon>
        <taxon>Variovorax</taxon>
    </lineage>
</organism>
<protein>
    <recommendedName>
        <fullName evidence="1">Arc-like DNA binding domain-containing protein</fullName>
    </recommendedName>
</protein>
<dbReference type="AlphaFoldDB" id="A0A250DLJ0"/>
<feature type="domain" description="Arc-like DNA binding" evidence="1">
    <location>
        <begin position="12"/>
        <end position="49"/>
    </location>
</feature>
<dbReference type="RefSeq" id="WP_095745611.1">
    <property type="nucleotide sequence ID" value="NZ_CP023284.1"/>
</dbReference>
<sequence>MEGNSKLAPSPVRLPPELKAWLKHQAIDNHRSMNSEVIARLEESRVRQGVAQQPSK</sequence>
<evidence type="ECO:0000259" key="1">
    <source>
        <dbReference type="Pfam" id="PF03869"/>
    </source>
</evidence>
<dbReference type="Proteomes" id="UP000217154">
    <property type="component" value="Chromosome"/>
</dbReference>
<gene>
    <name evidence="2" type="ORF">CKY39_19765</name>
</gene>
<dbReference type="GO" id="GO:0003677">
    <property type="term" value="F:DNA binding"/>
    <property type="evidence" value="ECO:0007669"/>
    <property type="project" value="InterPro"/>
</dbReference>
<dbReference type="SUPFAM" id="SSF47598">
    <property type="entry name" value="Ribbon-helix-helix"/>
    <property type="match status" value="1"/>
</dbReference>
<dbReference type="InterPro" id="IPR013321">
    <property type="entry name" value="Arc_rbn_hlx_hlx"/>
</dbReference>
<dbReference type="InterPro" id="IPR010985">
    <property type="entry name" value="Ribbon_hlx_hlx"/>
</dbReference>
<dbReference type="GO" id="GO:0006355">
    <property type="term" value="P:regulation of DNA-templated transcription"/>
    <property type="evidence" value="ECO:0007669"/>
    <property type="project" value="InterPro"/>
</dbReference>
<evidence type="ECO:0000313" key="3">
    <source>
        <dbReference type="Proteomes" id="UP000217154"/>
    </source>
</evidence>
<dbReference type="InterPro" id="IPR005569">
    <property type="entry name" value="Arc_DNA-bd_dom"/>
</dbReference>
<dbReference type="KEGG" id="vbo:CKY39_19765"/>
<dbReference type="EMBL" id="CP023284">
    <property type="protein sequence ID" value="ATA55200.1"/>
    <property type="molecule type" value="Genomic_DNA"/>
</dbReference>
<accession>A0A250DLJ0</accession>
<proteinExistence type="predicted"/>
<name>A0A250DLJ0_9BURK</name>